<evidence type="ECO:0000256" key="2">
    <source>
        <dbReference type="ARBA" id="ARBA00022777"/>
    </source>
</evidence>
<proteinExistence type="predicted"/>
<evidence type="ECO:0000256" key="4">
    <source>
        <dbReference type="SAM" id="Phobius"/>
    </source>
</evidence>
<evidence type="ECO:0000256" key="3">
    <source>
        <dbReference type="ARBA" id="ARBA00023012"/>
    </source>
</evidence>
<dbReference type="SUPFAM" id="SSF55874">
    <property type="entry name" value="ATPase domain of HSP90 chaperone/DNA topoisomerase II/histidine kinase"/>
    <property type="match status" value="1"/>
</dbReference>
<keyword evidence="1" id="KW-0808">Transferase</keyword>
<organism evidence="7 8">
    <name type="scientific">Kibdelosporangium phytohabitans</name>
    <dbReference type="NCBI Taxonomy" id="860235"/>
    <lineage>
        <taxon>Bacteria</taxon>
        <taxon>Bacillati</taxon>
        <taxon>Actinomycetota</taxon>
        <taxon>Actinomycetes</taxon>
        <taxon>Pseudonocardiales</taxon>
        <taxon>Pseudonocardiaceae</taxon>
        <taxon>Kibdelosporangium</taxon>
    </lineage>
</organism>
<reference evidence="7 8" key="1">
    <citation type="submission" date="2015-07" db="EMBL/GenBank/DDBJ databases">
        <title>Genome sequencing of Kibdelosporangium phytohabitans.</title>
        <authorList>
            <person name="Qin S."/>
            <person name="Xing K."/>
        </authorList>
    </citation>
    <scope>NUCLEOTIDE SEQUENCE [LARGE SCALE GENOMIC DNA]</scope>
    <source>
        <strain evidence="7 8">KLBMP1111</strain>
    </source>
</reference>
<dbReference type="Pfam" id="PF02518">
    <property type="entry name" value="HATPase_c"/>
    <property type="match status" value="1"/>
</dbReference>
<sequence length="384" mass="40503">MQKSDATTPLWSSVAILRVVTFGFAVVAVFVHQDSYQRPGLAWIVLGVIAAWTLFTVPAYLLRFGRRVAVVWADVAVTCALMYTSVWILSPQQMTEISPLITTVWVSEPPIAAAVLNGRTAGVLAGAAVAISTGLTRGALTTDVTRDAVLLMGSGFVVGLASVTARRAQERMAQAARVEAATAERERLARNIHDSVLQVLARVRKRGNELGGEAAELARMAGEQEVALRSLVATTPPESSDDGLTDLRPRLQVMETGTVQVSVPGTLVRLPGTTVTELTSLVSEALLNVAKHAGDGARAWVLLEDLGDEVVISVRDDGAGIPAGRLDQAASDGRMGVARSIRGRVADLGGTITLETAPGAGTEWEIRVPVEPGGRKGRHRVGGV</sequence>
<name>A0A0N9IHG0_9PSEU</name>
<dbReference type="Gene3D" id="3.30.565.10">
    <property type="entry name" value="Histidine kinase-like ATPase, C-terminal domain"/>
    <property type="match status" value="1"/>
</dbReference>
<feature type="transmembrane region" description="Helical" evidence="4">
    <location>
        <begin position="43"/>
        <end position="62"/>
    </location>
</feature>
<dbReference type="InterPro" id="IPR050482">
    <property type="entry name" value="Sensor_HK_TwoCompSys"/>
</dbReference>
<dbReference type="Proteomes" id="UP000063699">
    <property type="component" value="Chromosome"/>
</dbReference>
<evidence type="ECO:0000256" key="1">
    <source>
        <dbReference type="ARBA" id="ARBA00022679"/>
    </source>
</evidence>
<dbReference type="InterPro" id="IPR003594">
    <property type="entry name" value="HATPase_dom"/>
</dbReference>
<feature type="domain" description="DUF5931" evidence="6">
    <location>
        <begin position="8"/>
        <end position="168"/>
    </location>
</feature>
<evidence type="ECO:0000259" key="5">
    <source>
        <dbReference type="Pfam" id="PF02518"/>
    </source>
</evidence>
<keyword evidence="3" id="KW-0902">Two-component regulatory system</keyword>
<protein>
    <submittedName>
        <fullName evidence="7">Histidine kinase</fullName>
    </submittedName>
</protein>
<dbReference type="STRING" id="860235.AOZ06_52770"/>
<keyword evidence="8" id="KW-1185">Reference proteome</keyword>
<dbReference type="InterPro" id="IPR045975">
    <property type="entry name" value="DUF5931"/>
</dbReference>
<dbReference type="PANTHER" id="PTHR24421">
    <property type="entry name" value="NITRATE/NITRITE SENSOR PROTEIN NARX-RELATED"/>
    <property type="match status" value="1"/>
</dbReference>
<feature type="transmembrane region" description="Helical" evidence="4">
    <location>
        <begin position="12"/>
        <end position="31"/>
    </location>
</feature>
<evidence type="ECO:0000259" key="6">
    <source>
        <dbReference type="Pfam" id="PF19354"/>
    </source>
</evidence>
<dbReference type="InterPro" id="IPR036890">
    <property type="entry name" value="HATPase_C_sf"/>
</dbReference>
<dbReference type="AlphaFoldDB" id="A0A0N9IHG0"/>
<gene>
    <name evidence="7" type="ORF">AOZ06_52770</name>
</gene>
<keyword evidence="4" id="KW-0812">Transmembrane</keyword>
<evidence type="ECO:0000313" key="7">
    <source>
        <dbReference type="EMBL" id="ALG14402.1"/>
    </source>
</evidence>
<accession>A0A0N9IHG0</accession>
<dbReference type="KEGG" id="kphy:AOZ06_52770"/>
<evidence type="ECO:0000313" key="8">
    <source>
        <dbReference type="Proteomes" id="UP000063699"/>
    </source>
</evidence>
<dbReference type="RefSeq" id="WP_054296272.1">
    <property type="nucleotide sequence ID" value="NZ_CP012752.1"/>
</dbReference>
<dbReference type="NCBIfam" id="NF047322">
    <property type="entry name" value="HK_morpho_MacS"/>
    <property type="match status" value="1"/>
</dbReference>
<dbReference type="GO" id="GO:0000160">
    <property type="term" value="P:phosphorelay signal transduction system"/>
    <property type="evidence" value="ECO:0007669"/>
    <property type="project" value="UniProtKB-KW"/>
</dbReference>
<keyword evidence="4" id="KW-0472">Membrane</keyword>
<keyword evidence="2 7" id="KW-0418">Kinase</keyword>
<dbReference type="EMBL" id="CP012752">
    <property type="protein sequence ID" value="ALG14402.1"/>
    <property type="molecule type" value="Genomic_DNA"/>
</dbReference>
<dbReference type="CDD" id="cd16917">
    <property type="entry name" value="HATPase_UhpB-NarQ-NarX-like"/>
    <property type="match status" value="1"/>
</dbReference>
<dbReference type="GO" id="GO:0016301">
    <property type="term" value="F:kinase activity"/>
    <property type="evidence" value="ECO:0007669"/>
    <property type="project" value="UniProtKB-KW"/>
</dbReference>
<feature type="domain" description="Histidine kinase/HSP90-like ATPase" evidence="5">
    <location>
        <begin position="276"/>
        <end position="371"/>
    </location>
</feature>
<dbReference type="OrthoDB" id="5181554at2"/>
<feature type="transmembrane region" description="Helical" evidence="4">
    <location>
        <begin position="69"/>
        <end position="90"/>
    </location>
</feature>
<dbReference type="PANTHER" id="PTHR24421:SF61">
    <property type="entry name" value="OXYGEN SENSOR HISTIDINE KINASE NREB"/>
    <property type="match status" value="1"/>
</dbReference>
<dbReference type="Pfam" id="PF19354">
    <property type="entry name" value="DUF5931"/>
    <property type="match status" value="1"/>
</dbReference>
<keyword evidence="4" id="KW-1133">Transmembrane helix</keyword>